<name>A0A6J7KPI2_9ZZZZ</name>
<evidence type="ECO:0000313" key="2">
    <source>
        <dbReference type="EMBL" id="CAB4957567.1"/>
    </source>
</evidence>
<protein>
    <submittedName>
        <fullName evidence="2">Unannotated protein</fullName>
    </submittedName>
</protein>
<evidence type="ECO:0000313" key="1">
    <source>
        <dbReference type="EMBL" id="CAB4324601.1"/>
    </source>
</evidence>
<organism evidence="2">
    <name type="scientific">freshwater metagenome</name>
    <dbReference type="NCBI Taxonomy" id="449393"/>
    <lineage>
        <taxon>unclassified sequences</taxon>
        <taxon>metagenomes</taxon>
        <taxon>ecological metagenomes</taxon>
    </lineage>
</organism>
<sequence>MPSPRDGLTPAERTLRSRVAAHKSWENTTNPTARTAPGRAAFLDRFERQIDPDGTLPPAERAKRAEHARKAYFLALALKSSQARRKGKAA</sequence>
<gene>
    <name evidence="1" type="ORF">UFOPK1392_02377</name>
    <name evidence="2" type="ORF">UFOPK3733_02256</name>
</gene>
<dbReference type="AlphaFoldDB" id="A0A6J7KPI2"/>
<proteinExistence type="predicted"/>
<dbReference type="EMBL" id="CAEMXZ010000177">
    <property type="protein sequence ID" value="CAB4324601.1"/>
    <property type="molecule type" value="Genomic_DNA"/>
</dbReference>
<reference evidence="2" key="1">
    <citation type="submission" date="2020-05" db="EMBL/GenBank/DDBJ databases">
        <authorList>
            <person name="Chiriac C."/>
            <person name="Salcher M."/>
            <person name="Ghai R."/>
            <person name="Kavagutti S V."/>
        </authorList>
    </citation>
    <scope>NUCLEOTIDE SEQUENCE</scope>
</reference>
<dbReference type="EMBL" id="CAFBNC010000186">
    <property type="protein sequence ID" value="CAB4957567.1"/>
    <property type="molecule type" value="Genomic_DNA"/>
</dbReference>
<accession>A0A6J7KPI2</accession>